<proteinExistence type="predicted"/>
<gene>
    <name evidence="2" type="ORF">SNE40_016088</name>
</gene>
<dbReference type="AlphaFoldDB" id="A0AAN8PMF6"/>
<evidence type="ECO:0000259" key="1">
    <source>
        <dbReference type="PROSITE" id="PS51390"/>
    </source>
</evidence>
<dbReference type="Proteomes" id="UP001347796">
    <property type="component" value="Unassembled WGS sequence"/>
</dbReference>
<dbReference type="GO" id="GO:0005576">
    <property type="term" value="C:extracellular region"/>
    <property type="evidence" value="ECO:0007669"/>
    <property type="project" value="InterPro"/>
</dbReference>
<organism evidence="2 3">
    <name type="scientific">Patella caerulea</name>
    <name type="common">Rayed Mediterranean limpet</name>
    <dbReference type="NCBI Taxonomy" id="87958"/>
    <lineage>
        <taxon>Eukaryota</taxon>
        <taxon>Metazoa</taxon>
        <taxon>Spiralia</taxon>
        <taxon>Lophotrochozoa</taxon>
        <taxon>Mollusca</taxon>
        <taxon>Gastropoda</taxon>
        <taxon>Patellogastropoda</taxon>
        <taxon>Patelloidea</taxon>
        <taxon>Patellidae</taxon>
        <taxon>Patella</taxon>
    </lineage>
</organism>
<dbReference type="InterPro" id="IPR008197">
    <property type="entry name" value="WAP_dom"/>
</dbReference>
<feature type="domain" description="WAP" evidence="1">
    <location>
        <begin position="39"/>
        <end position="89"/>
    </location>
</feature>
<dbReference type="GO" id="GO:0030414">
    <property type="term" value="F:peptidase inhibitor activity"/>
    <property type="evidence" value="ECO:0007669"/>
    <property type="project" value="InterPro"/>
</dbReference>
<dbReference type="Pfam" id="PF00095">
    <property type="entry name" value="WAP"/>
    <property type="match status" value="1"/>
</dbReference>
<reference evidence="2 3" key="1">
    <citation type="submission" date="2024-01" db="EMBL/GenBank/DDBJ databases">
        <title>The genome of the rayed Mediterranean limpet Patella caerulea (Linnaeus, 1758).</title>
        <authorList>
            <person name="Anh-Thu Weber A."/>
            <person name="Halstead-Nussloch G."/>
        </authorList>
    </citation>
    <scope>NUCLEOTIDE SEQUENCE [LARGE SCALE GENOMIC DNA]</scope>
    <source>
        <strain evidence="2">AATW-2023a</strain>
        <tissue evidence="2">Whole specimen</tissue>
    </source>
</reference>
<protein>
    <recommendedName>
        <fullName evidence="1">WAP domain-containing protein</fullName>
    </recommendedName>
</protein>
<accession>A0AAN8PMF6</accession>
<dbReference type="InterPro" id="IPR036645">
    <property type="entry name" value="Elafin-like_sf"/>
</dbReference>
<dbReference type="EMBL" id="JAZGQO010000011">
    <property type="protein sequence ID" value="KAK6172440.1"/>
    <property type="molecule type" value="Genomic_DNA"/>
</dbReference>
<evidence type="ECO:0000313" key="3">
    <source>
        <dbReference type="Proteomes" id="UP001347796"/>
    </source>
</evidence>
<dbReference type="SUPFAM" id="SSF57256">
    <property type="entry name" value="Elafin-like"/>
    <property type="match status" value="1"/>
</dbReference>
<dbReference type="PROSITE" id="PS51390">
    <property type="entry name" value="WAP"/>
    <property type="match status" value="1"/>
</dbReference>
<comment type="caution">
    <text evidence="2">The sequence shown here is derived from an EMBL/GenBank/DDBJ whole genome shotgun (WGS) entry which is preliminary data.</text>
</comment>
<dbReference type="Gene3D" id="4.10.75.10">
    <property type="entry name" value="Elafin-like"/>
    <property type="match status" value="1"/>
</dbReference>
<sequence length="107" mass="12051">MKRLTIYHSITTIVINMNTVQLCLVLVCLVAVGPTLISARSRNSLCPAQLDPTVVFCAEQGDRCQTDTNCSNDEICCDGACGKYCRPPLSFDQWFREHYPQYFHSDV</sequence>
<name>A0AAN8PMF6_PATCE</name>
<evidence type="ECO:0000313" key="2">
    <source>
        <dbReference type="EMBL" id="KAK6172440.1"/>
    </source>
</evidence>
<keyword evidence="3" id="KW-1185">Reference proteome</keyword>